<feature type="compositionally biased region" description="Polar residues" evidence="12">
    <location>
        <begin position="303"/>
        <end position="319"/>
    </location>
</feature>
<dbReference type="EMBL" id="LSSN01002747">
    <property type="protein sequence ID" value="OMJ15200.1"/>
    <property type="molecule type" value="Genomic_DNA"/>
</dbReference>
<comment type="subcellular location">
    <subcellularLocation>
        <location evidence="2 10">Cytoplasm</location>
    </subcellularLocation>
    <subcellularLocation>
        <location evidence="1 10">Nucleus</location>
    </subcellularLocation>
</comment>
<dbReference type="GO" id="GO:0000289">
    <property type="term" value="P:nuclear-transcribed mRNA poly(A) tail shortening"/>
    <property type="evidence" value="ECO:0007669"/>
    <property type="project" value="UniProtKB-ARBA"/>
</dbReference>
<evidence type="ECO:0000259" key="13">
    <source>
        <dbReference type="Pfam" id="PF04065"/>
    </source>
</evidence>
<dbReference type="AlphaFoldDB" id="A0A1R1XKQ7"/>
<name>A0A1R1XKQ7_9FUNG</name>
<accession>A0A1R1XKQ7</accession>
<dbReference type="GO" id="GO:0000932">
    <property type="term" value="C:P-body"/>
    <property type="evidence" value="ECO:0007669"/>
    <property type="project" value="UniProtKB-UniRule"/>
</dbReference>
<evidence type="ECO:0000313" key="16">
    <source>
        <dbReference type="Proteomes" id="UP000187283"/>
    </source>
</evidence>
<dbReference type="InterPro" id="IPR007282">
    <property type="entry name" value="NOT2/3/5_C"/>
</dbReference>
<protein>
    <recommendedName>
        <fullName evidence="10">General negative regulator of transcription subunit</fullName>
    </recommendedName>
</protein>
<dbReference type="STRING" id="133412.A0A1R1XKQ7"/>
<dbReference type="PANTHER" id="PTHR23326">
    <property type="entry name" value="CCR4 NOT-RELATED"/>
    <property type="match status" value="1"/>
</dbReference>
<dbReference type="GO" id="GO:0030015">
    <property type="term" value="C:CCR4-NOT core complex"/>
    <property type="evidence" value="ECO:0007669"/>
    <property type="project" value="UniProtKB-UniRule"/>
</dbReference>
<dbReference type="GO" id="GO:0005634">
    <property type="term" value="C:nucleus"/>
    <property type="evidence" value="ECO:0007669"/>
    <property type="project" value="UniProtKB-SubCell"/>
</dbReference>
<feature type="domain" description="CCR4-Not complex component Not N-terminal" evidence="13">
    <location>
        <begin position="2"/>
        <end position="230"/>
    </location>
</feature>
<evidence type="ECO:0000256" key="3">
    <source>
        <dbReference type="ARBA" id="ARBA00007682"/>
    </source>
</evidence>
<evidence type="ECO:0000256" key="11">
    <source>
        <dbReference type="SAM" id="Coils"/>
    </source>
</evidence>
<dbReference type="InterPro" id="IPR040168">
    <property type="entry name" value="Not2/3/5"/>
</dbReference>
<evidence type="ECO:0000256" key="6">
    <source>
        <dbReference type="ARBA" id="ARBA00022553"/>
    </source>
</evidence>
<keyword evidence="11" id="KW-0175">Coiled coil</keyword>
<evidence type="ECO:0000256" key="5">
    <source>
        <dbReference type="ARBA" id="ARBA00022491"/>
    </source>
</evidence>
<dbReference type="InterPro" id="IPR012270">
    <property type="entry name" value="CCR4-NOT_su3/5"/>
</dbReference>
<keyword evidence="8 10" id="KW-0804">Transcription</keyword>
<keyword evidence="6" id="KW-0597">Phosphoprotein</keyword>
<evidence type="ECO:0000256" key="1">
    <source>
        <dbReference type="ARBA" id="ARBA00004123"/>
    </source>
</evidence>
<keyword evidence="16" id="KW-1185">Reference proteome</keyword>
<dbReference type="PIRSF" id="PIRSF005290">
    <property type="entry name" value="NOT_su_3_5"/>
    <property type="match status" value="1"/>
</dbReference>
<feature type="region of interest" description="Disordered" evidence="12">
    <location>
        <begin position="234"/>
        <end position="274"/>
    </location>
</feature>
<evidence type="ECO:0000256" key="12">
    <source>
        <dbReference type="SAM" id="MobiDB-lite"/>
    </source>
</evidence>
<reference evidence="15 16" key="1">
    <citation type="submission" date="2017-01" db="EMBL/GenBank/DDBJ databases">
        <authorList>
            <person name="Mah S.A."/>
            <person name="Swanson W.J."/>
            <person name="Moy G.W."/>
            <person name="Vacquier V.D."/>
        </authorList>
    </citation>
    <scope>NUCLEOTIDE SEQUENCE [LARGE SCALE GENOMIC DNA]</scope>
    <source>
        <strain evidence="15 16">GSMNP</strain>
    </source>
</reference>
<feature type="compositionally biased region" description="Polar residues" evidence="12">
    <location>
        <begin position="358"/>
        <end position="378"/>
    </location>
</feature>
<dbReference type="Pfam" id="PF04153">
    <property type="entry name" value="NOT2_3_5_C"/>
    <property type="match status" value="1"/>
</dbReference>
<feature type="coiled-coil region" evidence="11">
    <location>
        <begin position="36"/>
        <end position="99"/>
    </location>
</feature>
<organism evidence="15 16">
    <name type="scientific">Smittium culicis</name>
    <dbReference type="NCBI Taxonomy" id="133412"/>
    <lineage>
        <taxon>Eukaryota</taxon>
        <taxon>Fungi</taxon>
        <taxon>Fungi incertae sedis</taxon>
        <taxon>Zoopagomycota</taxon>
        <taxon>Kickxellomycotina</taxon>
        <taxon>Harpellomycetes</taxon>
        <taxon>Harpellales</taxon>
        <taxon>Legeriomycetaceae</taxon>
        <taxon>Smittium</taxon>
    </lineage>
</organism>
<evidence type="ECO:0000256" key="8">
    <source>
        <dbReference type="ARBA" id="ARBA00023163"/>
    </source>
</evidence>
<evidence type="ECO:0000256" key="10">
    <source>
        <dbReference type="PIRNR" id="PIRNR005290"/>
    </source>
</evidence>
<feature type="compositionally biased region" description="Polar residues" evidence="12">
    <location>
        <begin position="259"/>
        <end position="274"/>
    </location>
</feature>
<keyword evidence="4 10" id="KW-0963">Cytoplasm</keyword>
<keyword evidence="5 10" id="KW-0678">Repressor</keyword>
<comment type="function">
    <text evidence="10">Acts as component of the CCR4-NOT core complex, which in the nucleus seems to be a general transcription factor, and in the cytoplasm the major mRNA deadenylase involved in mRNA turnover. The NOT protein subcomplex negatively regulates the basal and activated transcription of many genes. Preferentially affects TC-type TATA element-dependent transcription. Could directly or indirectly inhibit component(s) of the general transcription machinery.</text>
</comment>
<evidence type="ECO:0000256" key="7">
    <source>
        <dbReference type="ARBA" id="ARBA00023015"/>
    </source>
</evidence>
<feature type="region of interest" description="Disordered" evidence="12">
    <location>
        <begin position="291"/>
        <end position="319"/>
    </location>
</feature>
<gene>
    <name evidence="15" type="ORF">AYI70_g7426</name>
</gene>
<dbReference type="InterPro" id="IPR007207">
    <property type="entry name" value="Not_N"/>
</dbReference>
<dbReference type="Gene3D" id="2.30.30.1020">
    <property type="entry name" value="CCR4-NOT complex subunit 2/3/5, C-terminal domain"/>
    <property type="match status" value="1"/>
</dbReference>
<proteinExistence type="inferred from homology"/>
<keyword evidence="9 10" id="KW-0539">Nucleus</keyword>
<keyword evidence="10" id="KW-0010">Activator</keyword>
<evidence type="ECO:0000256" key="4">
    <source>
        <dbReference type="ARBA" id="ARBA00022490"/>
    </source>
</evidence>
<evidence type="ECO:0000256" key="2">
    <source>
        <dbReference type="ARBA" id="ARBA00004496"/>
    </source>
</evidence>
<feature type="region of interest" description="Disordered" evidence="12">
    <location>
        <begin position="358"/>
        <end position="430"/>
    </location>
</feature>
<comment type="caution">
    <text evidence="15">The sequence shown here is derived from an EMBL/GenBank/DDBJ whole genome shotgun (WGS) entry which is preliminary data.</text>
</comment>
<dbReference type="Pfam" id="PF04065">
    <property type="entry name" value="Not3"/>
    <property type="match status" value="1"/>
</dbReference>
<dbReference type="Proteomes" id="UP000187283">
    <property type="component" value="Unassembled WGS sequence"/>
</dbReference>
<evidence type="ECO:0000259" key="14">
    <source>
        <dbReference type="Pfam" id="PF04153"/>
    </source>
</evidence>
<sequence length="639" mass="73967">MSRKLQAEIDRVFKKVSEGIEDFEDFYEKVQNATSASQKEKYEAELKKEIKKLQRLRDQIKSWIQSTEVKDKQKLITHRKQIEKQMEKFKAIEKEMKTKAYSKEGLSQSIKLDPREKKRAEVSNWLSDSIDKLTTQQDVYEAEAEQLNSVLGKKKKDSSKLGRIKTLNERVERHKFHVMCLERIQRLFENESLSTEQVDEIQDDVNYYVDENDDDEFVEDEFIYDHLNLDNEDLFNNPLDDDYSSDEHSDKEDTDSVEVENSTPTQTEPQGISVTTDLGIKISLVPPTSQLEQKNAWKDNKDNNVSTLKQNESSTTSSAISVAPIKLTSSIVSAPVPTHALAQPWAAVAGQGLTTNNPVTPNIQFRAQSSGSNTTNQPPEVAKKPTQKLQTDKKTDSSSQTKPTLAQKIKANDFSENKNNTNKSEKSIDQNNNIYKELQPKTSESITNEPKYNAEIEDEFWPPKGSGQDLFGDSAIPGSLQKLNSFFLKTKENYSPLSKDSVYRKNMMEISLQTTPTIADQEKQKQYVPKNPTTTPSYYPQTPLPLFNQPGNYTHLGIDTLFFIFYYNGNTYHQYLASKELKRQSWRFHKKYLTWFQRYEEPLEITNDYENGSYLYFDYETSWCQRKKNNFSFEYQYLE</sequence>
<dbReference type="InterPro" id="IPR038635">
    <property type="entry name" value="CCR4-NOT_su2/3/5_C_sf"/>
</dbReference>
<comment type="similarity">
    <text evidence="3 10">Belongs to the CNOT2/3/5 family.</text>
</comment>
<feature type="domain" description="NOT2/NOT3/NOT5 C-terminal" evidence="14">
    <location>
        <begin position="514"/>
        <end position="638"/>
    </location>
</feature>
<evidence type="ECO:0000256" key="9">
    <source>
        <dbReference type="ARBA" id="ARBA00023242"/>
    </source>
</evidence>
<dbReference type="OrthoDB" id="293823at2759"/>
<keyword evidence="7 10" id="KW-0805">Transcription regulation</keyword>
<evidence type="ECO:0000313" key="15">
    <source>
        <dbReference type="EMBL" id="OMJ15200.1"/>
    </source>
</evidence>
<dbReference type="GO" id="GO:0006355">
    <property type="term" value="P:regulation of DNA-templated transcription"/>
    <property type="evidence" value="ECO:0007669"/>
    <property type="project" value="InterPro"/>
</dbReference>